<feature type="region of interest" description="Disordered" evidence="13">
    <location>
        <begin position="191"/>
        <end position="241"/>
    </location>
</feature>
<keyword evidence="5" id="KW-0677">Repeat</keyword>
<evidence type="ECO:0000256" key="4">
    <source>
        <dbReference type="ARBA" id="ARBA00022723"/>
    </source>
</evidence>
<dbReference type="EMBL" id="VZRZ01000209">
    <property type="protein sequence ID" value="NWW69734.1"/>
    <property type="molecule type" value="Genomic_DNA"/>
</dbReference>
<sequence length="440" mass="49938">MEISSHQFHLLQQLNEQRRQDLFCDCNILVEGKVFKAHRNVLFASSGYFKMLLSQSSKETSQSTTATFQAFSPDTFTVILDFVYSGKLSLTGQNVIEVMSAASYLQMTDVISVCKTFIKSSLDISEKEKDRYFSLSDKDVSSNGVDRSCVYSGGWRAESSPPHSHSSPDPGTCLMGGNTWSNFNYYPTSQRNAQQQLSKHEQRQDSLKKARHLGLQQPSDIPHYKSSKLEERAAEPPGHAEEQLHIEAEVEAPPVGFQYSQGSEVLPRGLAVSQQEHEMRFKCPFCSHVVKRKADLKRHLRCHTGERPYPCEACGKRFSRLDHLSSHFRTIHQACKPICRKCKRHVTELTGQVVQEGTRRYRLCNECLAEAGIDSIRIDLEAEAPLEFPQDGEKDSRWHYGEDNRSDVEIVEDGSTDLVIQQVDDSEDEAEEKEVKPNIR</sequence>
<dbReference type="Pfam" id="PF00651">
    <property type="entry name" value="BTB"/>
    <property type="match status" value="1"/>
</dbReference>
<evidence type="ECO:0000256" key="1">
    <source>
        <dbReference type="ARBA" id="ARBA00003767"/>
    </source>
</evidence>
<dbReference type="InterPro" id="IPR000210">
    <property type="entry name" value="BTB/POZ_dom"/>
</dbReference>
<reference evidence="16 17" key="1">
    <citation type="submission" date="2019-09" db="EMBL/GenBank/DDBJ databases">
        <title>Bird 10,000 Genomes (B10K) Project - Family phase.</title>
        <authorList>
            <person name="Zhang G."/>
        </authorList>
    </citation>
    <scope>NUCLEOTIDE SEQUENCE [LARGE SCALE GENOMIC DNA]</scope>
    <source>
        <strain evidence="16">B10K-DU-029-53</strain>
    </source>
</reference>
<keyword evidence="17" id="KW-1185">Reference proteome</keyword>
<keyword evidence="10" id="KW-0804">Transcription</keyword>
<accession>A0A7K6Q872</accession>
<keyword evidence="3" id="KW-0597">Phosphoprotein</keyword>
<feature type="region of interest" description="Disordered" evidence="13">
    <location>
        <begin position="418"/>
        <end position="440"/>
    </location>
</feature>
<keyword evidence="9" id="KW-0238">DNA-binding</keyword>
<comment type="function">
    <text evidence="1">May be involved in transcriptional regulation.</text>
</comment>
<evidence type="ECO:0000313" key="17">
    <source>
        <dbReference type="Proteomes" id="UP000580879"/>
    </source>
</evidence>
<dbReference type="PANTHER" id="PTHR46105">
    <property type="entry name" value="AGAP004733-PA"/>
    <property type="match status" value="1"/>
</dbReference>
<dbReference type="GO" id="GO:0000981">
    <property type="term" value="F:DNA-binding transcription factor activity, RNA polymerase II-specific"/>
    <property type="evidence" value="ECO:0007669"/>
    <property type="project" value="TreeGrafter"/>
</dbReference>
<evidence type="ECO:0000256" key="7">
    <source>
        <dbReference type="ARBA" id="ARBA00022833"/>
    </source>
</evidence>
<dbReference type="FunFam" id="3.30.160.60:FF:000337">
    <property type="entry name" value="Zinc finger and BTB domain containing 41"/>
    <property type="match status" value="1"/>
</dbReference>
<dbReference type="GO" id="GO:0008270">
    <property type="term" value="F:zinc ion binding"/>
    <property type="evidence" value="ECO:0007669"/>
    <property type="project" value="UniProtKB-KW"/>
</dbReference>
<evidence type="ECO:0000313" key="16">
    <source>
        <dbReference type="EMBL" id="NWW69734.1"/>
    </source>
</evidence>
<evidence type="ECO:0000259" key="14">
    <source>
        <dbReference type="PROSITE" id="PS50097"/>
    </source>
</evidence>
<evidence type="ECO:0000256" key="8">
    <source>
        <dbReference type="ARBA" id="ARBA00023015"/>
    </source>
</evidence>
<name>A0A7K6Q872_9PASS</name>
<feature type="compositionally biased region" description="Basic and acidic residues" evidence="13">
    <location>
        <begin position="227"/>
        <end position="241"/>
    </location>
</feature>
<dbReference type="GO" id="GO:0000978">
    <property type="term" value="F:RNA polymerase II cis-regulatory region sequence-specific DNA binding"/>
    <property type="evidence" value="ECO:0007669"/>
    <property type="project" value="TreeGrafter"/>
</dbReference>
<dbReference type="Proteomes" id="UP000580879">
    <property type="component" value="Unassembled WGS sequence"/>
</dbReference>
<dbReference type="OrthoDB" id="624345at2759"/>
<proteinExistence type="predicted"/>
<evidence type="ECO:0000256" key="6">
    <source>
        <dbReference type="ARBA" id="ARBA00022771"/>
    </source>
</evidence>
<organism evidence="16 17">
    <name type="scientific">Climacteris rufus</name>
    <name type="common">rufous treecreeper</name>
    <dbReference type="NCBI Taxonomy" id="47695"/>
    <lineage>
        <taxon>Eukaryota</taxon>
        <taxon>Metazoa</taxon>
        <taxon>Chordata</taxon>
        <taxon>Craniata</taxon>
        <taxon>Vertebrata</taxon>
        <taxon>Euteleostomi</taxon>
        <taxon>Archelosauria</taxon>
        <taxon>Archosauria</taxon>
        <taxon>Dinosauria</taxon>
        <taxon>Saurischia</taxon>
        <taxon>Theropoda</taxon>
        <taxon>Coelurosauria</taxon>
        <taxon>Aves</taxon>
        <taxon>Neognathae</taxon>
        <taxon>Neoaves</taxon>
        <taxon>Telluraves</taxon>
        <taxon>Australaves</taxon>
        <taxon>Passeriformes</taxon>
        <taxon>Climacteridae</taxon>
        <taxon>Climacteris</taxon>
    </lineage>
</organism>
<dbReference type="SMART" id="SM00225">
    <property type="entry name" value="BTB"/>
    <property type="match status" value="1"/>
</dbReference>
<dbReference type="InterPro" id="IPR011333">
    <property type="entry name" value="SKP1/BTB/POZ_sf"/>
</dbReference>
<feature type="compositionally biased region" description="Basic and acidic residues" evidence="13">
    <location>
        <begin position="198"/>
        <end position="208"/>
    </location>
</feature>
<feature type="domain" description="C2H2-type" evidence="15">
    <location>
        <begin position="309"/>
        <end position="337"/>
    </location>
</feature>
<gene>
    <name evidence="16" type="primary">Zbtb8a_0</name>
    <name evidence="16" type="ORF">CLIRUF_R09364</name>
</gene>
<keyword evidence="7" id="KW-0862">Zinc</keyword>
<feature type="domain" description="C2H2-type" evidence="15">
    <location>
        <begin position="281"/>
        <end position="308"/>
    </location>
</feature>
<comment type="caution">
    <text evidence="16">The sequence shown here is derived from an EMBL/GenBank/DDBJ whole genome shotgun (WGS) entry which is preliminary data.</text>
</comment>
<evidence type="ECO:0000256" key="2">
    <source>
        <dbReference type="ARBA" id="ARBA00004123"/>
    </source>
</evidence>
<dbReference type="PROSITE" id="PS00028">
    <property type="entry name" value="ZINC_FINGER_C2H2_1"/>
    <property type="match status" value="2"/>
</dbReference>
<keyword evidence="4" id="KW-0479">Metal-binding</keyword>
<dbReference type="Gene3D" id="3.30.710.10">
    <property type="entry name" value="Potassium Channel Kv1.1, Chain A"/>
    <property type="match status" value="1"/>
</dbReference>
<evidence type="ECO:0000256" key="12">
    <source>
        <dbReference type="PROSITE-ProRule" id="PRU00042"/>
    </source>
</evidence>
<evidence type="ECO:0000256" key="9">
    <source>
        <dbReference type="ARBA" id="ARBA00023125"/>
    </source>
</evidence>
<dbReference type="PANTHER" id="PTHR46105:SF12">
    <property type="entry name" value="ZINC FINGER AND BTB DOMAIN-CONTAINING PROTEIN 8A"/>
    <property type="match status" value="1"/>
</dbReference>
<feature type="non-terminal residue" evidence="16">
    <location>
        <position position="440"/>
    </location>
</feature>
<evidence type="ECO:0000256" key="11">
    <source>
        <dbReference type="ARBA" id="ARBA00023242"/>
    </source>
</evidence>
<dbReference type="InterPro" id="IPR013087">
    <property type="entry name" value="Znf_C2H2_type"/>
</dbReference>
<evidence type="ECO:0000259" key="15">
    <source>
        <dbReference type="PROSITE" id="PS50157"/>
    </source>
</evidence>
<dbReference type="AlphaFoldDB" id="A0A7K6Q872"/>
<evidence type="ECO:0000256" key="5">
    <source>
        <dbReference type="ARBA" id="ARBA00022737"/>
    </source>
</evidence>
<evidence type="ECO:0000256" key="10">
    <source>
        <dbReference type="ARBA" id="ARBA00023163"/>
    </source>
</evidence>
<feature type="domain" description="BTB" evidence="14">
    <location>
        <begin position="24"/>
        <end position="92"/>
    </location>
</feature>
<comment type="subcellular location">
    <subcellularLocation>
        <location evidence="2">Nucleus</location>
    </subcellularLocation>
</comment>
<keyword evidence="6 12" id="KW-0863">Zinc-finger</keyword>
<protein>
    <submittedName>
        <fullName evidence="16">ZBT8A protein</fullName>
    </submittedName>
</protein>
<dbReference type="PROSITE" id="PS50157">
    <property type="entry name" value="ZINC_FINGER_C2H2_2"/>
    <property type="match status" value="2"/>
</dbReference>
<dbReference type="SMART" id="SM00355">
    <property type="entry name" value="ZnF_C2H2"/>
    <property type="match status" value="2"/>
</dbReference>
<feature type="non-terminal residue" evidence="16">
    <location>
        <position position="1"/>
    </location>
</feature>
<dbReference type="InterPro" id="IPR050457">
    <property type="entry name" value="ZnFinger_BTB_dom_contain"/>
</dbReference>
<dbReference type="SUPFAM" id="SSF54695">
    <property type="entry name" value="POZ domain"/>
    <property type="match status" value="1"/>
</dbReference>
<dbReference type="GO" id="GO:0005634">
    <property type="term" value="C:nucleus"/>
    <property type="evidence" value="ECO:0007669"/>
    <property type="project" value="UniProtKB-SubCell"/>
</dbReference>
<dbReference type="CDD" id="cd18329">
    <property type="entry name" value="BTB_POZ_ZBTB8A_BOZF1"/>
    <property type="match status" value="1"/>
</dbReference>
<keyword evidence="8" id="KW-0805">Transcription regulation</keyword>
<dbReference type="PROSITE" id="PS50097">
    <property type="entry name" value="BTB"/>
    <property type="match status" value="1"/>
</dbReference>
<dbReference type="SUPFAM" id="SSF57667">
    <property type="entry name" value="beta-beta-alpha zinc fingers"/>
    <property type="match status" value="1"/>
</dbReference>
<dbReference type="InterPro" id="IPR036236">
    <property type="entry name" value="Znf_C2H2_sf"/>
</dbReference>
<dbReference type="Gene3D" id="3.30.160.60">
    <property type="entry name" value="Classic Zinc Finger"/>
    <property type="match status" value="2"/>
</dbReference>
<evidence type="ECO:0000256" key="13">
    <source>
        <dbReference type="SAM" id="MobiDB-lite"/>
    </source>
</evidence>
<evidence type="ECO:0000256" key="3">
    <source>
        <dbReference type="ARBA" id="ARBA00022553"/>
    </source>
</evidence>
<keyword evidence="11" id="KW-0539">Nucleus</keyword>